<dbReference type="AlphaFoldDB" id="A0A915XJ49"/>
<evidence type="ECO:0000313" key="2">
    <source>
        <dbReference type="Proteomes" id="UP001063350"/>
    </source>
</evidence>
<proteinExistence type="predicted"/>
<dbReference type="Pfam" id="PF16811">
    <property type="entry name" value="TAtT"/>
    <property type="match status" value="1"/>
</dbReference>
<accession>A0A915XJ49</accession>
<dbReference type="Proteomes" id="UP001063350">
    <property type="component" value="Chromosome"/>
</dbReference>
<dbReference type="Gene3D" id="1.25.40.920">
    <property type="entry name" value="TRAP transporter T-component"/>
    <property type="match status" value="1"/>
</dbReference>
<evidence type="ECO:0000313" key="1">
    <source>
        <dbReference type="EMBL" id="BCO09910.1"/>
    </source>
</evidence>
<dbReference type="InterPro" id="IPR038537">
    <property type="entry name" value="TatT_sf"/>
</dbReference>
<reference evidence="1" key="1">
    <citation type="submission" date="2020-12" db="EMBL/GenBank/DDBJ databases">
        <title>Desulfobium dissulfuricans gen. nov., sp. nov., a novel mesophilic, sulfate-reducing bacterium isolated from a deep-sea hydrothermal vent.</title>
        <authorList>
            <person name="Hashimoto Y."/>
            <person name="Tame A."/>
            <person name="Sawayama S."/>
            <person name="Miyazaki J."/>
            <person name="Takai K."/>
            <person name="Nakagawa S."/>
        </authorList>
    </citation>
    <scope>NUCLEOTIDE SEQUENCE</scope>
    <source>
        <strain evidence="1">GF1</strain>
    </source>
</reference>
<sequence length="262" mass="29184">MVIGSLMRPTVANLQRQTDIDLVCEGTPAFLLMIDSMVASAPNDKKLLITATQAFTGYAAALDACSKPDRAATVSIKARLYGLSLLWNSDDLQRVCTLPLSDLQQTLTDLDRGDVDLLFWAGNGWATWIRHQEGSPESLAQLVRVEQIMLRVLELDETCYYGAAHLFLGAYYGSKPPLLGGKPEASRRHFEQALAISNRQFLPALVLYAQTYARMAFDRELFVDLLQEVLDFPLESQPDIALANQVAKRNAARLLDQTDQFF</sequence>
<dbReference type="KEGG" id="ddu:GF1_22860"/>
<name>A0A915XJ49_9BACT</name>
<protein>
    <submittedName>
        <fullName evidence="1">Uncharacterized protein</fullName>
    </submittedName>
</protein>
<gene>
    <name evidence="1" type="ORF">GF1_22860</name>
</gene>
<dbReference type="EMBL" id="AP024233">
    <property type="protein sequence ID" value="BCO09910.1"/>
    <property type="molecule type" value="Genomic_DNA"/>
</dbReference>
<organism evidence="1 2">
    <name type="scientific">Desulfolithobacter dissulfuricans</name>
    <dbReference type="NCBI Taxonomy" id="2795293"/>
    <lineage>
        <taxon>Bacteria</taxon>
        <taxon>Pseudomonadati</taxon>
        <taxon>Thermodesulfobacteriota</taxon>
        <taxon>Desulfobulbia</taxon>
        <taxon>Desulfobulbales</taxon>
        <taxon>Desulfobulbaceae</taxon>
        <taxon>Desulfolithobacter</taxon>
    </lineage>
</organism>
<keyword evidence="2" id="KW-1185">Reference proteome</keyword>
<dbReference type="InterPro" id="IPR031823">
    <property type="entry name" value="TatT"/>
</dbReference>